<keyword evidence="1" id="KW-1133">Transmembrane helix</keyword>
<dbReference type="PROSITE" id="PS51257">
    <property type="entry name" value="PROKAR_LIPOPROTEIN"/>
    <property type="match status" value="1"/>
</dbReference>
<dbReference type="AlphaFoldDB" id="A0A5B8XVX5"/>
<name>A0A5B8XVX5_9DELT</name>
<keyword evidence="3" id="KW-1185">Reference proteome</keyword>
<accession>A0A5B8XVX5</accession>
<feature type="transmembrane region" description="Helical" evidence="1">
    <location>
        <begin position="35"/>
        <end position="55"/>
    </location>
</feature>
<dbReference type="KEGG" id="bbae:FRD01_21415"/>
<evidence type="ECO:0000313" key="3">
    <source>
        <dbReference type="Proteomes" id="UP000321595"/>
    </source>
</evidence>
<dbReference type="EMBL" id="CP042467">
    <property type="protein sequence ID" value="QED29745.1"/>
    <property type="molecule type" value="Genomic_DNA"/>
</dbReference>
<evidence type="ECO:0000256" key="1">
    <source>
        <dbReference type="SAM" id="Phobius"/>
    </source>
</evidence>
<dbReference type="RefSeq" id="WP_146962978.1">
    <property type="nucleotide sequence ID" value="NZ_CP042467.1"/>
</dbReference>
<proteinExistence type="predicted"/>
<gene>
    <name evidence="2" type="ORF">FRD01_21415</name>
</gene>
<evidence type="ECO:0000313" key="2">
    <source>
        <dbReference type="EMBL" id="QED29745.1"/>
    </source>
</evidence>
<dbReference type="OrthoDB" id="5513872at2"/>
<keyword evidence="1" id="KW-0472">Membrane</keyword>
<reference evidence="2 3" key="1">
    <citation type="submission" date="2019-08" db="EMBL/GenBank/DDBJ databases">
        <authorList>
            <person name="Liang Q."/>
        </authorList>
    </citation>
    <scope>NUCLEOTIDE SEQUENCE [LARGE SCALE GENOMIC DNA]</scope>
    <source>
        <strain evidence="2 3">V1718</strain>
    </source>
</reference>
<protein>
    <submittedName>
        <fullName evidence="2">Uncharacterized protein</fullName>
    </submittedName>
</protein>
<keyword evidence="1" id="KW-0812">Transmembrane</keyword>
<organism evidence="2 3">
    <name type="scientific">Microvenator marinus</name>
    <dbReference type="NCBI Taxonomy" id="2600177"/>
    <lineage>
        <taxon>Bacteria</taxon>
        <taxon>Deltaproteobacteria</taxon>
        <taxon>Bradymonadales</taxon>
        <taxon>Microvenatoraceae</taxon>
        <taxon>Microvenator</taxon>
    </lineage>
</organism>
<dbReference type="Proteomes" id="UP000321595">
    <property type="component" value="Chromosome"/>
</dbReference>
<sequence length="166" mass="18029">MTGRSCLGLVGIFWTACCLFFATAGVTSFFEGDSIGIPMAVLFLGLSVAGVAMAYKGFKRTDPNQLSANAKERLVLEVARAHQGEVTVEELGVDTDLSVRECKAILDELAESGSCDAWVGRNGETIYVFRGFLPDGRARRSFDPIKGEVELEFADLEHAEKAEQSR</sequence>
<feature type="transmembrane region" description="Helical" evidence="1">
    <location>
        <begin position="7"/>
        <end position="29"/>
    </location>
</feature>